<proteinExistence type="predicted"/>
<feature type="compositionally biased region" description="Basic and acidic residues" evidence="1">
    <location>
        <begin position="118"/>
        <end position="133"/>
    </location>
</feature>
<organism evidence="2 3">
    <name type="scientific">Cladophialophora carrionii</name>
    <dbReference type="NCBI Taxonomy" id="86049"/>
    <lineage>
        <taxon>Eukaryota</taxon>
        <taxon>Fungi</taxon>
        <taxon>Dikarya</taxon>
        <taxon>Ascomycota</taxon>
        <taxon>Pezizomycotina</taxon>
        <taxon>Eurotiomycetes</taxon>
        <taxon>Chaetothyriomycetidae</taxon>
        <taxon>Chaetothyriales</taxon>
        <taxon>Herpotrichiellaceae</taxon>
        <taxon>Cladophialophora</taxon>
    </lineage>
</organism>
<feature type="region of interest" description="Disordered" evidence="1">
    <location>
        <begin position="107"/>
        <end position="254"/>
    </location>
</feature>
<feature type="compositionally biased region" description="Basic residues" evidence="1">
    <location>
        <begin position="1"/>
        <end position="11"/>
    </location>
</feature>
<name>A0A1C1CTS1_9EURO</name>
<feature type="compositionally biased region" description="Basic and acidic residues" evidence="1">
    <location>
        <begin position="171"/>
        <end position="209"/>
    </location>
</feature>
<accession>A0A1C1CTS1</accession>
<sequence length="254" mass="27733">MTVTKLRRKPAIRSDPNFQDTLSSRSRGMILASEGPATMVLGPSSVGSRCRESSSRSFGAVDTLGWEEGRAWMTVSVHVWSIGAPHLNVLLALGGRRGLSCAADQCRSPPGQIVKPSRIPDDGHGSGQEDQHGKIPQRIVKHARSGAQKHQPPRHLVGDGLLRQLHGRQGNHADRRRVEAREQGIRRGRERVSHVGDAEREGVHSDRTGESSTAWHGMPRSTIMIPSRRRSTVQYSTAQHSIAGAGDPRTEKEG</sequence>
<feature type="region of interest" description="Disordered" evidence="1">
    <location>
        <begin position="1"/>
        <end position="24"/>
    </location>
</feature>
<evidence type="ECO:0000313" key="3">
    <source>
        <dbReference type="Proteomes" id="UP000094526"/>
    </source>
</evidence>
<evidence type="ECO:0000313" key="2">
    <source>
        <dbReference type="EMBL" id="OCT51901.1"/>
    </source>
</evidence>
<evidence type="ECO:0000256" key="1">
    <source>
        <dbReference type="SAM" id="MobiDB-lite"/>
    </source>
</evidence>
<dbReference type="AlphaFoldDB" id="A0A1C1CTS1"/>
<gene>
    <name evidence="2" type="ORF">CLCR_08941</name>
</gene>
<dbReference type="VEuPathDB" id="FungiDB:CLCR_08941"/>
<dbReference type="EMBL" id="LGRB01000009">
    <property type="protein sequence ID" value="OCT51901.1"/>
    <property type="molecule type" value="Genomic_DNA"/>
</dbReference>
<protein>
    <submittedName>
        <fullName evidence="2">Uncharacterized protein</fullName>
    </submittedName>
</protein>
<reference evidence="3" key="1">
    <citation type="submission" date="2015-07" db="EMBL/GenBank/DDBJ databases">
        <authorList>
            <person name="Teixeira M.M."/>
            <person name="Souza R.C."/>
            <person name="Almeida L.G."/>
            <person name="Vicente V.A."/>
            <person name="de Hoog S."/>
            <person name="Bocca A.L."/>
            <person name="de Almeida S.R."/>
            <person name="Vasconcelos A.T."/>
            <person name="Felipe M.S."/>
        </authorList>
    </citation>
    <scope>NUCLEOTIDE SEQUENCE [LARGE SCALE GENOMIC DNA]</scope>
    <source>
        <strain evidence="3">KSF</strain>
    </source>
</reference>
<dbReference type="Proteomes" id="UP000094526">
    <property type="component" value="Unassembled WGS sequence"/>
</dbReference>
<keyword evidence="3" id="KW-1185">Reference proteome</keyword>
<comment type="caution">
    <text evidence="2">The sequence shown here is derived from an EMBL/GenBank/DDBJ whole genome shotgun (WGS) entry which is preliminary data.</text>
</comment>